<dbReference type="STRING" id="426702.SAMN04488099_107129"/>
<keyword evidence="6" id="KW-0624">Polysaccharide degradation</keyword>
<dbReference type="InterPro" id="IPR012341">
    <property type="entry name" value="6hp_glycosidase-like_sf"/>
</dbReference>
<evidence type="ECO:0000313" key="7">
    <source>
        <dbReference type="EMBL" id="SEK86278.1"/>
    </source>
</evidence>
<dbReference type="RefSeq" id="WP_091480877.1">
    <property type="nucleotide sequence ID" value="NZ_BJYC01000010.1"/>
</dbReference>
<evidence type="ECO:0000256" key="5">
    <source>
        <dbReference type="PROSITE-ProRule" id="PRU10058"/>
    </source>
</evidence>
<sequence>MYKFIVLLPVIFLLISCRANEEREISYPEAIDDTQRKSDTLQAFDLWQDRYVRAIGHDQFYVSYDEEDNTVSEAHGYGMLIMVLGESHLGLDTRSVFDGMFHYAKAHPSDRNPAFMAWKQIRQADGTMTDYRIGEHTGSATDGDMDIAYALLLADQLWGSEGTIDYEQEALTVIHALMEATVNQDEWVIKLGDWVADDDPVYGQASRTSDWMIGHLATFYDVTDDERWIKVSDRIIELTTSIQSQFSPETGLLPDFVWKEGDEWVPVEPEFLERETDPYYSYNAARVPWRFAEGYFKTRNEEIKQSLERMNTWLKETAQNDPSNIKAGYTLSGEPLASYTDMTFIAPFAISALINDDHDEWFKLLWEDMTMDLGPDETGNYFSDTIRLLVMLAMEEAASPLISLTD</sequence>
<dbReference type="PROSITE" id="PS51257">
    <property type="entry name" value="PROKAR_LIPOPROTEIN"/>
    <property type="match status" value="1"/>
</dbReference>
<dbReference type="OrthoDB" id="9803461at2"/>
<keyword evidence="2" id="KW-0732">Signal</keyword>
<dbReference type="GO" id="GO:0004553">
    <property type="term" value="F:hydrolase activity, hydrolyzing O-glycosyl compounds"/>
    <property type="evidence" value="ECO:0007669"/>
    <property type="project" value="InterPro"/>
</dbReference>
<dbReference type="PRINTS" id="PR00735">
    <property type="entry name" value="GLHYDRLASE8"/>
</dbReference>
<dbReference type="InterPro" id="IPR019834">
    <property type="entry name" value="Glyco_hydro_8_CS"/>
</dbReference>
<dbReference type="PROSITE" id="PS00812">
    <property type="entry name" value="GLYCOSYL_HYDROL_F8"/>
    <property type="match status" value="1"/>
</dbReference>
<dbReference type="EC" id="3.2.1.-" evidence="6"/>
<evidence type="ECO:0000256" key="3">
    <source>
        <dbReference type="ARBA" id="ARBA00022801"/>
    </source>
</evidence>
<evidence type="ECO:0000256" key="6">
    <source>
        <dbReference type="RuleBase" id="RU361167"/>
    </source>
</evidence>
<keyword evidence="3 6" id="KW-0378">Hydrolase</keyword>
<dbReference type="AlphaFoldDB" id="A0A1H7KHJ8"/>
<name>A0A1H7KHJ8_9LACT</name>
<keyword evidence="8" id="KW-1185">Reference proteome</keyword>
<protein>
    <recommendedName>
        <fullName evidence="6">Glucanase</fullName>
        <ecNumber evidence="6">3.2.1.-</ecNumber>
    </recommendedName>
</protein>
<accession>A0A1H7KHJ8</accession>
<dbReference type="GO" id="GO:0000272">
    <property type="term" value="P:polysaccharide catabolic process"/>
    <property type="evidence" value="ECO:0007669"/>
    <property type="project" value="UniProtKB-KW"/>
</dbReference>
<dbReference type="SUPFAM" id="SSF48208">
    <property type="entry name" value="Six-hairpin glycosidases"/>
    <property type="match status" value="1"/>
</dbReference>
<evidence type="ECO:0000256" key="4">
    <source>
        <dbReference type="ARBA" id="ARBA00023295"/>
    </source>
</evidence>
<proteinExistence type="inferred from homology"/>
<organism evidence="7 8">
    <name type="scientific">Alkalibacterium pelagium</name>
    <dbReference type="NCBI Taxonomy" id="426702"/>
    <lineage>
        <taxon>Bacteria</taxon>
        <taxon>Bacillati</taxon>
        <taxon>Bacillota</taxon>
        <taxon>Bacilli</taxon>
        <taxon>Lactobacillales</taxon>
        <taxon>Carnobacteriaceae</taxon>
        <taxon>Alkalibacterium</taxon>
    </lineage>
</organism>
<feature type="active site" description="Nucleophile" evidence="5">
    <location>
        <position position="142"/>
    </location>
</feature>
<evidence type="ECO:0000313" key="8">
    <source>
        <dbReference type="Proteomes" id="UP000199081"/>
    </source>
</evidence>
<reference evidence="8" key="1">
    <citation type="submission" date="2016-10" db="EMBL/GenBank/DDBJ databases">
        <authorList>
            <person name="Varghese N."/>
            <person name="Submissions S."/>
        </authorList>
    </citation>
    <scope>NUCLEOTIDE SEQUENCE [LARGE SCALE GENOMIC DNA]</scope>
    <source>
        <strain evidence="8">DSM 19183</strain>
    </source>
</reference>
<dbReference type="Proteomes" id="UP000199081">
    <property type="component" value="Unassembled WGS sequence"/>
</dbReference>
<dbReference type="InterPro" id="IPR002037">
    <property type="entry name" value="Glyco_hydro_8"/>
</dbReference>
<keyword evidence="4 6" id="KW-0326">Glycosidase</keyword>
<gene>
    <name evidence="7" type="ORF">SAMN04488099_107129</name>
</gene>
<dbReference type="Gene3D" id="1.50.10.10">
    <property type="match status" value="1"/>
</dbReference>
<comment type="similarity">
    <text evidence="1 6">Belongs to the glycosyl hydrolase 8 (cellulase D) family.</text>
</comment>
<evidence type="ECO:0000256" key="2">
    <source>
        <dbReference type="ARBA" id="ARBA00022729"/>
    </source>
</evidence>
<dbReference type="EMBL" id="FNZU01000007">
    <property type="protein sequence ID" value="SEK86278.1"/>
    <property type="molecule type" value="Genomic_DNA"/>
</dbReference>
<dbReference type="InterPro" id="IPR008928">
    <property type="entry name" value="6-hairpin_glycosidase_sf"/>
</dbReference>
<evidence type="ECO:0000256" key="1">
    <source>
        <dbReference type="ARBA" id="ARBA00009209"/>
    </source>
</evidence>
<dbReference type="Pfam" id="PF01270">
    <property type="entry name" value="Glyco_hydro_8"/>
    <property type="match status" value="1"/>
</dbReference>
<keyword evidence="6" id="KW-0119">Carbohydrate metabolism</keyword>